<dbReference type="AlphaFoldDB" id="A0A024TD54"/>
<dbReference type="VEuPathDB" id="FungiDB:H310_13613"/>
<dbReference type="RefSeq" id="XP_008879397.1">
    <property type="nucleotide sequence ID" value="XM_008881175.1"/>
</dbReference>
<sequence>MGLSVGVMLEIALRYPSNVRRWVVRWHVGALQSRAQLATSGTPSKTPRTVCLSSHQRLVVAQQAARHRHSSTDVKTTSHCLSCGCCNSPQDGRGRRLSSARANVARSIDTSRRGSTELADIVGAASETRTMR</sequence>
<organism evidence="1">
    <name type="scientific">Aphanomyces invadans</name>
    <dbReference type="NCBI Taxonomy" id="157072"/>
    <lineage>
        <taxon>Eukaryota</taxon>
        <taxon>Sar</taxon>
        <taxon>Stramenopiles</taxon>
        <taxon>Oomycota</taxon>
        <taxon>Saprolegniomycetes</taxon>
        <taxon>Saprolegniales</taxon>
        <taxon>Verrucalvaceae</taxon>
        <taxon>Aphanomyces</taxon>
    </lineage>
</organism>
<evidence type="ECO:0000313" key="1">
    <source>
        <dbReference type="EMBL" id="ETV91973.1"/>
    </source>
</evidence>
<dbReference type="GeneID" id="20090663"/>
<protein>
    <submittedName>
        <fullName evidence="1">Uncharacterized protein</fullName>
    </submittedName>
</protein>
<reference evidence="1" key="1">
    <citation type="submission" date="2013-12" db="EMBL/GenBank/DDBJ databases">
        <title>The Genome Sequence of Aphanomyces invadans NJM9701.</title>
        <authorList>
            <consortium name="The Broad Institute Genomics Platform"/>
            <person name="Russ C."/>
            <person name="Tyler B."/>
            <person name="van West P."/>
            <person name="Dieguez-Uribeondo J."/>
            <person name="Young S.K."/>
            <person name="Zeng Q."/>
            <person name="Gargeya S."/>
            <person name="Fitzgerald M."/>
            <person name="Abouelleil A."/>
            <person name="Alvarado L."/>
            <person name="Chapman S.B."/>
            <person name="Gainer-Dewar J."/>
            <person name="Goldberg J."/>
            <person name="Griggs A."/>
            <person name="Gujja S."/>
            <person name="Hansen M."/>
            <person name="Howarth C."/>
            <person name="Imamovic A."/>
            <person name="Ireland A."/>
            <person name="Larimer J."/>
            <person name="McCowan C."/>
            <person name="Murphy C."/>
            <person name="Pearson M."/>
            <person name="Poon T.W."/>
            <person name="Priest M."/>
            <person name="Roberts A."/>
            <person name="Saif S."/>
            <person name="Shea T."/>
            <person name="Sykes S."/>
            <person name="Wortman J."/>
            <person name="Nusbaum C."/>
            <person name="Birren B."/>
        </authorList>
    </citation>
    <scope>NUCLEOTIDE SEQUENCE [LARGE SCALE GENOMIC DNA]</scope>
    <source>
        <strain evidence="1">NJM9701</strain>
    </source>
</reference>
<dbReference type="EMBL" id="KI914005">
    <property type="protein sequence ID" value="ETV91973.1"/>
    <property type="molecule type" value="Genomic_DNA"/>
</dbReference>
<name>A0A024TD54_9STRA</name>
<accession>A0A024TD54</accession>
<proteinExistence type="predicted"/>
<gene>
    <name evidence="1" type="ORF">H310_13613</name>
</gene>